<dbReference type="InterPro" id="IPR013325">
    <property type="entry name" value="RNA_pol_sigma_r2"/>
</dbReference>
<dbReference type="PROSITE" id="PS00715">
    <property type="entry name" value="SIGMA70_1"/>
    <property type="match status" value="1"/>
</dbReference>
<dbReference type="PANTHER" id="PTHR30385">
    <property type="entry name" value="SIGMA FACTOR F FLAGELLAR"/>
    <property type="match status" value="1"/>
</dbReference>
<dbReference type="InterPro" id="IPR013324">
    <property type="entry name" value="RNA_pol_sigma_r3/r4-like"/>
</dbReference>
<evidence type="ECO:0000256" key="5">
    <source>
        <dbReference type="SAM" id="MobiDB-lite"/>
    </source>
</evidence>
<dbReference type="OrthoDB" id="9804285at2"/>
<organism evidence="7 8">
    <name type="scientific">Pedococcus bigeumensis</name>
    <dbReference type="NCBI Taxonomy" id="433644"/>
    <lineage>
        <taxon>Bacteria</taxon>
        <taxon>Bacillati</taxon>
        <taxon>Actinomycetota</taxon>
        <taxon>Actinomycetes</taxon>
        <taxon>Micrococcales</taxon>
        <taxon>Intrasporangiaceae</taxon>
        <taxon>Pedococcus</taxon>
    </lineage>
</organism>
<dbReference type="GO" id="GO:0003677">
    <property type="term" value="F:DNA binding"/>
    <property type="evidence" value="ECO:0007669"/>
    <property type="project" value="UniProtKB-KW"/>
</dbReference>
<name>A0A502CJN7_9MICO</name>
<dbReference type="NCBIfam" id="TIGR02937">
    <property type="entry name" value="sigma70-ECF"/>
    <property type="match status" value="1"/>
</dbReference>
<gene>
    <name evidence="7" type="ORF">EAH86_19590</name>
</gene>
<reference evidence="7 8" key="1">
    <citation type="journal article" date="2019" name="Environ. Microbiol.">
        <title>Species interactions and distinct microbial communities in high Arctic permafrost affected cryosols are associated with the CH4 and CO2 gas fluxes.</title>
        <authorList>
            <person name="Altshuler I."/>
            <person name="Hamel J."/>
            <person name="Turney S."/>
            <person name="Magnuson E."/>
            <person name="Levesque R."/>
            <person name="Greer C."/>
            <person name="Whyte L.G."/>
        </authorList>
    </citation>
    <scope>NUCLEOTIDE SEQUENCE [LARGE SCALE GENOMIC DNA]</scope>
    <source>
        <strain evidence="7 8">S9.3A</strain>
    </source>
</reference>
<dbReference type="InterPro" id="IPR007627">
    <property type="entry name" value="RNA_pol_sigma70_r2"/>
</dbReference>
<dbReference type="Pfam" id="PF04542">
    <property type="entry name" value="Sigma70_r2"/>
    <property type="match status" value="1"/>
</dbReference>
<dbReference type="GO" id="GO:0006352">
    <property type="term" value="P:DNA-templated transcription initiation"/>
    <property type="evidence" value="ECO:0007669"/>
    <property type="project" value="InterPro"/>
</dbReference>
<feature type="compositionally biased region" description="Polar residues" evidence="5">
    <location>
        <begin position="1"/>
        <end position="11"/>
    </location>
</feature>
<accession>A0A502CJN7</accession>
<evidence type="ECO:0000256" key="3">
    <source>
        <dbReference type="ARBA" id="ARBA00023125"/>
    </source>
</evidence>
<evidence type="ECO:0000256" key="1">
    <source>
        <dbReference type="ARBA" id="ARBA00023015"/>
    </source>
</evidence>
<feature type="region of interest" description="Disordered" evidence="5">
    <location>
        <begin position="1"/>
        <end position="25"/>
    </location>
</feature>
<evidence type="ECO:0000313" key="7">
    <source>
        <dbReference type="EMBL" id="TPG12942.1"/>
    </source>
</evidence>
<dbReference type="SUPFAM" id="SSF88659">
    <property type="entry name" value="Sigma3 and sigma4 domains of RNA polymerase sigma factors"/>
    <property type="match status" value="2"/>
</dbReference>
<dbReference type="InterPro" id="IPR000943">
    <property type="entry name" value="RNA_pol_sigma70"/>
</dbReference>
<dbReference type="Proteomes" id="UP000317722">
    <property type="component" value="Unassembled WGS sequence"/>
</dbReference>
<dbReference type="SUPFAM" id="SSF88946">
    <property type="entry name" value="Sigma2 domain of RNA polymerase sigma factors"/>
    <property type="match status" value="1"/>
</dbReference>
<proteinExistence type="predicted"/>
<dbReference type="Pfam" id="PF04539">
    <property type="entry name" value="Sigma70_r3"/>
    <property type="match status" value="1"/>
</dbReference>
<keyword evidence="3" id="KW-0238">DNA-binding</keyword>
<dbReference type="AlphaFoldDB" id="A0A502CJN7"/>
<dbReference type="RefSeq" id="WP_140743879.1">
    <property type="nucleotide sequence ID" value="NZ_RCZM01000008.1"/>
</dbReference>
<protein>
    <submittedName>
        <fullName evidence="7">Sigma-70 family RNA polymerase sigma factor</fullName>
    </submittedName>
</protein>
<dbReference type="InterPro" id="IPR007624">
    <property type="entry name" value="RNA_pol_sigma70_r3"/>
</dbReference>
<evidence type="ECO:0000313" key="8">
    <source>
        <dbReference type="Proteomes" id="UP000317722"/>
    </source>
</evidence>
<feature type="domain" description="RNA polymerase sigma-70" evidence="6">
    <location>
        <begin position="75"/>
        <end position="88"/>
    </location>
</feature>
<sequence length="272" mass="29552">MRATPSSTPVQAPSGRSGDITPGPHERADALLQLALASNDRREVEALRDEAVLLTLDLPEQVARRYRGRGIDHDDLVQVGRLGLVKAARGYRAGMGSSFVSYAMPTISGEVKRHFRDCGWAVRPPRRLQEVRALLGADEEQLTQSLRRAPTSEEMADALGLDAREVVLAKLCGSAYSTLSLDLPDERGGSRADSVADESSAIEQMLRVASLRSVLSLLSDREQLIVRLRFVEDQTQAQIGTVLGVSQMQVSRLLTSILARLRQGLGDEAVAA</sequence>
<dbReference type="InterPro" id="IPR007630">
    <property type="entry name" value="RNA_pol_sigma70_r4"/>
</dbReference>
<keyword evidence="8" id="KW-1185">Reference proteome</keyword>
<comment type="caution">
    <text evidence="7">The sequence shown here is derived from an EMBL/GenBank/DDBJ whole genome shotgun (WGS) entry which is preliminary data.</text>
</comment>
<keyword evidence="1" id="KW-0805">Transcription regulation</keyword>
<evidence type="ECO:0000256" key="4">
    <source>
        <dbReference type="ARBA" id="ARBA00023163"/>
    </source>
</evidence>
<dbReference type="GO" id="GO:0016987">
    <property type="term" value="F:sigma factor activity"/>
    <property type="evidence" value="ECO:0007669"/>
    <property type="project" value="UniProtKB-KW"/>
</dbReference>
<dbReference type="InterPro" id="IPR014284">
    <property type="entry name" value="RNA_pol_sigma-70_dom"/>
</dbReference>
<dbReference type="PANTHER" id="PTHR30385:SF4">
    <property type="entry name" value="RNA POLYMERASE SIGMA-E FACTOR"/>
    <property type="match status" value="1"/>
</dbReference>
<dbReference type="PRINTS" id="PR00046">
    <property type="entry name" value="SIGMA70FCT"/>
</dbReference>
<evidence type="ECO:0000259" key="6">
    <source>
        <dbReference type="PROSITE" id="PS00715"/>
    </source>
</evidence>
<keyword evidence="2" id="KW-0731">Sigma factor</keyword>
<dbReference type="Gene3D" id="1.20.140.160">
    <property type="match status" value="1"/>
</dbReference>
<evidence type="ECO:0000256" key="2">
    <source>
        <dbReference type="ARBA" id="ARBA00023082"/>
    </source>
</evidence>
<dbReference type="Gene3D" id="1.20.120.1810">
    <property type="match status" value="1"/>
</dbReference>
<dbReference type="EMBL" id="RCZM01000008">
    <property type="protein sequence ID" value="TPG12942.1"/>
    <property type="molecule type" value="Genomic_DNA"/>
</dbReference>
<dbReference type="CDD" id="cd06171">
    <property type="entry name" value="Sigma70_r4"/>
    <property type="match status" value="1"/>
</dbReference>
<keyword evidence="4" id="KW-0804">Transcription</keyword>
<dbReference type="Pfam" id="PF04545">
    <property type="entry name" value="Sigma70_r4"/>
    <property type="match status" value="1"/>
</dbReference>